<dbReference type="InterPro" id="IPR000086">
    <property type="entry name" value="NUDIX_hydrolase_dom"/>
</dbReference>
<evidence type="ECO:0000259" key="2">
    <source>
        <dbReference type="PROSITE" id="PS51462"/>
    </source>
</evidence>
<dbReference type="CDD" id="cd04686">
    <property type="entry name" value="NUDIX_Hydrolase"/>
    <property type="match status" value="1"/>
</dbReference>
<proteinExistence type="inferred from homology"/>
<dbReference type="GO" id="GO:0016787">
    <property type="term" value="F:hydrolase activity"/>
    <property type="evidence" value="ECO:0007669"/>
    <property type="project" value="UniProtKB-KW"/>
</dbReference>
<comment type="caution">
    <text evidence="3">The sequence shown here is derived from an EMBL/GenBank/DDBJ whole genome shotgun (WGS) entry which is preliminary data.</text>
</comment>
<dbReference type="Gene3D" id="3.90.79.10">
    <property type="entry name" value="Nucleoside Triphosphate Pyrophosphohydrolase"/>
    <property type="match status" value="1"/>
</dbReference>
<dbReference type="Proteomes" id="UP000050872">
    <property type="component" value="Unassembled WGS sequence"/>
</dbReference>
<comment type="similarity">
    <text evidence="1">Belongs to the Nudix hydrolase family.</text>
</comment>
<evidence type="ECO:0000313" key="3">
    <source>
        <dbReference type="EMBL" id="KRL44150.1"/>
    </source>
</evidence>
<name>A0A0R1QH15_9LACO</name>
<keyword evidence="3" id="KW-0378">Hydrolase</keyword>
<dbReference type="PANTHER" id="PTHR43736">
    <property type="entry name" value="ADP-RIBOSE PYROPHOSPHATASE"/>
    <property type="match status" value="1"/>
</dbReference>
<gene>
    <name evidence="3" type="ORF">FD29_GL000196</name>
</gene>
<dbReference type="RefSeq" id="WP_057887906.1">
    <property type="nucleotide sequence ID" value="NZ_AZEZ01000055.1"/>
</dbReference>
<organism evidence="3 4">
    <name type="scientific">Companilactobacillus mindensis DSM 14500</name>
    <dbReference type="NCBI Taxonomy" id="1423770"/>
    <lineage>
        <taxon>Bacteria</taxon>
        <taxon>Bacillati</taxon>
        <taxon>Bacillota</taxon>
        <taxon>Bacilli</taxon>
        <taxon>Lactobacillales</taxon>
        <taxon>Lactobacillaceae</taxon>
        <taxon>Companilactobacillus</taxon>
    </lineage>
</organism>
<evidence type="ECO:0000313" key="4">
    <source>
        <dbReference type="Proteomes" id="UP000050872"/>
    </source>
</evidence>
<reference evidence="3 4" key="1">
    <citation type="journal article" date="2015" name="Genome Announc.">
        <title>Expanding the biotechnology potential of lactobacilli through comparative genomics of 213 strains and associated genera.</title>
        <authorList>
            <person name="Sun Z."/>
            <person name="Harris H.M."/>
            <person name="McCann A."/>
            <person name="Guo C."/>
            <person name="Argimon S."/>
            <person name="Zhang W."/>
            <person name="Yang X."/>
            <person name="Jeffery I.B."/>
            <person name="Cooney J.C."/>
            <person name="Kagawa T.F."/>
            <person name="Liu W."/>
            <person name="Song Y."/>
            <person name="Salvetti E."/>
            <person name="Wrobel A."/>
            <person name="Rasinkangas P."/>
            <person name="Parkhill J."/>
            <person name="Rea M.C."/>
            <person name="O'Sullivan O."/>
            <person name="Ritari J."/>
            <person name="Douillard F.P."/>
            <person name="Paul Ross R."/>
            <person name="Yang R."/>
            <person name="Briner A.E."/>
            <person name="Felis G.E."/>
            <person name="de Vos W.M."/>
            <person name="Barrangou R."/>
            <person name="Klaenhammer T.R."/>
            <person name="Caufield P.W."/>
            <person name="Cui Y."/>
            <person name="Zhang H."/>
            <person name="O'Toole P.W."/>
        </authorList>
    </citation>
    <scope>NUCLEOTIDE SEQUENCE [LARGE SCALE GENOMIC DNA]</scope>
    <source>
        <strain evidence="3 4">DSM 14500</strain>
    </source>
</reference>
<feature type="domain" description="Nudix hydrolase" evidence="2">
    <location>
        <begin position="5"/>
        <end position="144"/>
    </location>
</feature>
<dbReference type="InterPro" id="IPR015797">
    <property type="entry name" value="NUDIX_hydrolase-like_dom_sf"/>
</dbReference>
<evidence type="ECO:0000256" key="1">
    <source>
        <dbReference type="ARBA" id="ARBA00005582"/>
    </source>
</evidence>
<protein>
    <submittedName>
        <fullName evidence="3">NUDIX family hydrolase</fullName>
    </submittedName>
</protein>
<dbReference type="PANTHER" id="PTHR43736:SF1">
    <property type="entry name" value="DIHYDRONEOPTERIN TRIPHOSPHATE DIPHOSPHATASE"/>
    <property type="match status" value="1"/>
</dbReference>
<dbReference type="Pfam" id="PF00293">
    <property type="entry name" value="NUDIX"/>
    <property type="match status" value="1"/>
</dbReference>
<dbReference type="SUPFAM" id="SSF55811">
    <property type="entry name" value="Nudix"/>
    <property type="match status" value="1"/>
</dbReference>
<dbReference type="AlphaFoldDB" id="A0A0R1QH15"/>
<accession>A0A0R1QH15</accession>
<dbReference type="OrthoDB" id="369191at2"/>
<keyword evidence="4" id="KW-1185">Reference proteome</keyword>
<dbReference type="PATRIC" id="fig|1423770.3.peg.195"/>
<dbReference type="STRING" id="1423770.FD29_GL000196"/>
<dbReference type="PROSITE" id="PS51462">
    <property type="entry name" value="NUDIX"/>
    <property type="match status" value="1"/>
</dbReference>
<sequence>MSKNKFHLTFGVYGIIAGGNRLLVVKKNGGPYNKRYDLPGGKLGHGESLVKAVKRAVNEETGLEVLDVEQLGTVNFRYPWKQQHFEWNEHVCVFYRIDEYSGIPNTDVSQFVGQNPRGTQWVEVENLNLENSSPLVLKAKEFILLHKFIVSDTKFSHWDVLD</sequence>
<dbReference type="EMBL" id="AZEZ01000055">
    <property type="protein sequence ID" value="KRL44150.1"/>
    <property type="molecule type" value="Genomic_DNA"/>
</dbReference>